<dbReference type="NCBIfam" id="NF002270">
    <property type="entry name" value="PRK01202.1"/>
    <property type="match status" value="1"/>
</dbReference>
<keyword evidence="3 4" id="KW-0809">Transit peptide</keyword>
<dbReference type="NCBIfam" id="TIGR00527">
    <property type="entry name" value="gcvH"/>
    <property type="match status" value="1"/>
</dbReference>
<dbReference type="PROSITE" id="PS50968">
    <property type="entry name" value="BIOTINYL_LIPOYL"/>
    <property type="match status" value="1"/>
</dbReference>
<dbReference type="InterPro" id="IPR003016">
    <property type="entry name" value="2-oxoA_DH_lipoyl-BS"/>
</dbReference>
<dbReference type="InterPro" id="IPR000089">
    <property type="entry name" value="Biotin_lipoyl"/>
</dbReference>
<evidence type="ECO:0000256" key="4">
    <source>
        <dbReference type="RuleBase" id="RU364055"/>
    </source>
</evidence>
<evidence type="ECO:0000259" key="5">
    <source>
        <dbReference type="PROSITE" id="PS50968"/>
    </source>
</evidence>
<comment type="function">
    <text evidence="4">The H protein shuttles the methylamine group of glycine from the P protein to the T protein.</text>
</comment>
<dbReference type="InterPro" id="IPR011053">
    <property type="entry name" value="Single_hybrid_motif"/>
</dbReference>
<name>A0ABQ5K8K6_9EUKA</name>
<reference evidence="6" key="1">
    <citation type="submission" date="2022-03" db="EMBL/GenBank/DDBJ databases">
        <title>Draft genome sequence of Aduncisulcus paluster, a free-living microaerophilic Fornicata.</title>
        <authorList>
            <person name="Yuyama I."/>
            <person name="Kume K."/>
            <person name="Tamura T."/>
            <person name="Inagaki Y."/>
            <person name="Hashimoto T."/>
        </authorList>
    </citation>
    <scope>NUCLEOTIDE SEQUENCE</scope>
    <source>
        <strain evidence="6">NY0171</strain>
    </source>
</reference>
<dbReference type="EMBL" id="BQXS01000522">
    <property type="protein sequence ID" value="GKT28881.1"/>
    <property type="molecule type" value="Genomic_DNA"/>
</dbReference>
<gene>
    <name evidence="6" type="ORF">ADUPG1_000920</name>
</gene>
<dbReference type="HAMAP" id="MF_00272">
    <property type="entry name" value="GcvH"/>
    <property type="match status" value="1"/>
</dbReference>
<dbReference type="PANTHER" id="PTHR11715">
    <property type="entry name" value="GLYCINE CLEAVAGE SYSTEM H PROTEIN"/>
    <property type="match status" value="1"/>
</dbReference>
<dbReference type="InterPro" id="IPR002930">
    <property type="entry name" value="GCV_H"/>
</dbReference>
<protein>
    <recommendedName>
        <fullName evidence="4">Glycine cleavage system H protein</fullName>
    </recommendedName>
</protein>
<comment type="cofactor">
    <cofactor evidence="4">
        <name>(R)-lipoate</name>
        <dbReference type="ChEBI" id="CHEBI:83088"/>
    </cofactor>
    <text evidence="4">Binds 1 lipoyl cofactor covalently.</text>
</comment>
<keyword evidence="7" id="KW-1185">Reference proteome</keyword>
<dbReference type="PANTHER" id="PTHR11715:SF3">
    <property type="entry name" value="GLYCINE CLEAVAGE SYSTEM H PROTEIN-RELATED"/>
    <property type="match status" value="1"/>
</dbReference>
<dbReference type="PROSITE" id="PS00189">
    <property type="entry name" value="LIPOYL"/>
    <property type="match status" value="1"/>
</dbReference>
<dbReference type="InterPro" id="IPR033753">
    <property type="entry name" value="GCV_H/Fam206"/>
</dbReference>
<sequence length="137" mass="14851">MIRSFQSLLQRAFATVRFTSSHEYVSIDGDVATLGVTTFAAGHLGEVVHADLPEVGMEFEQGEAVGALESVKAAADVMTPFSGSVIAINERLEDNPSLINEDPENEGWMCRIKISGVEGDDLMDEAAYAKFKEEEGH</sequence>
<proteinExistence type="inferred from homology"/>
<evidence type="ECO:0000256" key="3">
    <source>
        <dbReference type="ARBA" id="ARBA00022946"/>
    </source>
</evidence>
<dbReference type="SUPFAM" id="SSF51230">
    <property type="entry name" value="Single hybrid motif"/>
    <property type="match status" value="1"/>
</dbReference>
<comment type="subunit">
    <text evidence="4">The glycine cleavage system is composed of four proteins: P, T, L and H.</text>
</comment>
<dbReference type="InterPro" id="IPR017453">
    <property type="entry name" value="GCV_H_sub"/>
</dbReference>
<comment type="similarity">
    <text evidence="1 4">Belongs to the GcvH family.</text>
</comment>
<dbReference type="CDD" id="cd06848">
    <property type="entry name" value="GCS_H"/>
    <property type="match status" value="1"/>
</dbReference>
<evidence type="ECO:0000313" key="6">
    <source>
        <dbReference type="EMBL" id="GKT28881.1"/>
    </source>
</evidence>
<comment type="subcellular location">
    <subcellularLocation>
        <location evidence="4">Mitochondrion</location>
    </subcellularLocation>
</comment>
<organism evidence="6 7">
    <name type="scientific">Aduncisulcus paluster</name>
    <dbReference type="NCBI Taxonomy" id="2918883"/>
    <lineage>
        <taxon>Eukaryota</taxon>
        <taxon>Metamonada</taxon>
        <taxon>Carpediemonas-like organisms</taxon>
        <taxon>Aduncisulcus</taxon>
    </lineage>
</organism>
<evidence type="ECO:0000256" key="2">
    <source>
        <dbReference type="ARBA" id="ARBA00022823"/>
    </source>
</evidence>
<feature type="domain" description="Lipoyl-binding" evidence="5">
    <location>
        <begin position="31"/>
        <end position="113"/>
    </location>
</feature>
<accession>A0ABQ5K8K6</accession>
<evidence type="ECO:0000256" key="1">
    <source>
        <dbReference type="ARBA" id="ARBA00009249"/>
    </source>
</evidence>
<dbReference type="Gene3D" id="2.40.50.100">
    <property type="match status" value="1"/>
</dbReference>
<evidence type="ECO:0000313" key="7">
    <source>
        <dbReference type="Proteomes" id="UP001057375"/>
    </source>
</evidence>
<keyword evidence="4" id="KW-0496">Mitochondrion</keyword>
<keyword evidence="2 4" id="KW-0450">Lipoyl</keyword>
<dbReference type="Proteomes" id="UP001057375">
    <property type="component" value="Unassembled WGS sequence"/>
</dbReference>
<comment type="caution">
    <text evidence="6">The sequence shown here is derived from an EMBL/GenBank/DDBJ whole genome shotgun (WGS) entry which is preliminary data.</text>
</comment>
<dbReference type="Pfam" id="PF01597">
    <property type="entry name" value="GCV_H"/>
    <property type="match status" value="1"/>
</dbReference>